<gene>
    <name evidence="5" type="ORF">PACLA_8A004618</name>
</gene>
<dbReference type="Pfam" id="PF03160">
    <property type="entry name" value="Calx-beta"/>
    <property type="match status" value="1"/>
</dbReference>
<keyword evidence="6" id="KW-1185">Reference proteome</keyword>
<dbReference type="GO" id="GO:0016020">
    <property type="term" value="C:membrane"/>
    <property type="evidence" value="ECO:0007669"/>
    <property type="project" value="InterPro"/>
</dbReference>
<reference evidence="5" key="1">
    <citation type="submission" date="2020-04" db="EMBL/GenBank/DDBJ databases">
        <authorList>
            <person name="Alioto T."/>
            <person name="Alioto T."/>
            <person name="Gomez Garrido J."/>
        </authorList>
    </citation>
    <scope>NUCLEOTIDE SEQUENCE</scope>
    <source>
        <strain evidence="5">A484AB</strain>
    </source>
</reference>
<name>A0A6S7LA20_PARCT</name>
<keyword evidence="3" id="KW-0106">Calcium</keyword>
<dbReference type="Gene3D" id="2.60.40.2030">
    <property type="match status" value="1"/>
</dbReference>
<comment type="caution">
    <text evidence="5">The sequence shown here is derived from an EMBL/GenBank/DDBJ whole genome shotgun (WGS) entry which is preliminary data.</text>
</comment>
<evidence type="ECO:0000313" key="5">
    <source>
        <dbReference type="EMBL" id="CAB4029389.1"/>
    </source>
</evidence>
<feature type="domain" description="Calx-beta" evidence="4">
    <location>
        <begin position="2"/>
        <end position="88"/>
    </location>
</feature>
<dbReference type="SUPFAM" id="SSF141072">
    <property type="entry name" value="CalX-like"/>
    <property type="match status" value="1"/>
</dbReference>
<dbReference type="Proteomes" id="UP001152795">
    <property type="component" value="Unassembled WGS sequence"/>
</dbReference>
<evidence type="ECO:0000256" key="3">
    <source>
        <dbReference type="ARBA" id="ARBA00022837"/>
    </source>
</evidence>
<dbReference type="AlphaFoldDB" id="A0A6S7LA20"/>
<evidence type="ECO:0000313" key="6">
    <source>
        <dbReference type="Proteomes" id="UP001152795"/>
    </source>
</evidence>
<sequence>MVQVTAGTLGSSVTVSVNAQVGTAENTDFTSTITAVPFAAGETGPKTVNFITVDDDIVEASELFTVSLSSTSGILLGSQASVVINDNDDNITEILKP</sequence>
<dbReference type="InterPro" id="IPR003644">
    <property type="entry name" value="Calx_beta"/>
</dbReference>
<organism evidence="5 6">
    <name type="scientific">Paramuricea clavata</name>
    <name type="common">Red gorgonian</name>
    <name type="synonym">Violescent sea-whip</name>
    <dbReference type="NCBI Taxonomy" id="317549"/>
    <lineage>
        <taxon>Eukaryota</taxon>
        <taxon>Metazoa</taxon>
        <taxon>Cnidaria</taxon>
        <taxon>Anthozoa</taxon>
        <taxon>Octocorallia</taxon>
        <taxon>Malacalcyonacea</taxon>
        <taxon>Plexauridae</taxon>
        <taxon>Paramuricea</taxon>
    </lineage>
</organism>
<dbReference type="InterPro" id="IPR038081">
    <property type="entry name" value="CalX-like_sf"/>
</dbReference>
<evidence type="ECO:0000259" key="4">
    <source>
        <dbReference type="Pfam" id="PF03160"/>
    </source>
</evidence>
<evidence type="ECO:0000256" key="1">
    <source>
        <dbReference type="ARBA" id="ARBA00022729"/>
    </source>
</evidence>
<keyword evidence="2" id="KW-0677">Repeat</keyword>
<evidence type="ECO:0000256" key="2">
    <source>
        <dbReference type="ARBA" id="ARBA00022737"/>
    </source>
</evidence>
<protein>
    <submittedName>
        <fullName evidence="5">Sodium calcium exchanger 3</fullName>
    </submittedName>
</protein>
<dbReference type="GO" id="GO:0007154">
    <property type="term" value="P:cell communication"/>
    <property type="evidence" value="ECO:0007669"/>
    <property type="project" value="InterPro"/>
</dbReference>
<keyword evidence="1" id="KW-0732">Signal</keyword>
<accession>A0A6S7LA20</accession>
<proteinExistence type="predicted"/>
<dbReference type="EMBL" id="CACRXK020016141">
    <property type="protein sequence ID" value="CAB4029389.1"/>
    <property type="molecule type" value="Genomic_DNA"/>
</dbReference>